<dbReference type="Gene3D" id="3.60.10.10">
    <property type="entry name" value="Endonuclease/exonuclease/phosphatase"/>
    <property type="match status" value="1"/>
</dbReference>
<keyword evidence="3" id="KW-1185">Reference proteome</keyword>
<evidence type="ECO:0000313" key="2">
    <source>
        <dbReference type="EMBL" id="KOB52216.1"/>
    </source>
</evidence>
<comment type="caution">
    <text evidence="2">The sequence shown here is derived from an EMBL/GenBank/DDBJ whole genome shotgun (WGS) entry which is preliminary data.</text>
</comment>
<accession>A0A0L7K354</accession>
<dbReference type="AlphaFoldDB" id="A0A0L7K354"/>
<dbReference type="PANTHER" id="PTHR33395">
    <property type="entry name" value="TRANSCRIPTASE, PUTATIVE-RELATED-RELATED"/>
    <property type="match status" value="1"/>
</dbReference>
<reference evidence="2 3" key="1">
    <citation type="journal article" date="2015" name="Genome Biol. Evol.">
        <title>The genome of winter moth (Operophtera brumata) provides a genomic perspective on sexual dimorphism and phenology.</title>
        <authorList>
            <person name="Derks M.F."/>
            <person name="Smit S."/>
            <person name="Salis L."/>
            <person name="Schijlen E."/>
            <person name="Bossers A."/>
            <person name="Mateman C."/>
            <person name="Pijl A.S."/>
            <person name="de Ridder D."/>
            <person name="Groenen M.A."/>
            <person name="Visser M.E."/>
            <person name="Megens H.J."/>
        </authorList>
    </citation>
    <scope>NUCLEOTIDE SEQUENCE [LARGE SCALE GENOMIC DNA]</scope>
    <source>
        <strain evidence="2">WM2013NL</strain>
        <tissue evidence="2">Head and thorax</tissue>
    </source>
</reference>
<feature type="domain" description="Endonuclease/exonuclease/phosphatase" evidence="1">
    <location>
        <begin position="59"/>
        <end position="223"/>
    </location>
</feature>
<gene>
    <name evidence="2" type="ORF">OBRU01_26305</name>
</gene>
<dbReference type="GO" id="GO:0003824">
    <property type="term" value="F:catalytic activity"/>
    <property type="evidence" value="ECO:0007669"/>
    <property type="project" value="InterPro"/>
</dbReference>
<name>A0A0L7K354_OPEBR</name>
<dbReference type="GO" id="GO:0007508">
    <property type="term" value="P:larval heart development"/>
    <property type="evidence" value="ECO:0007669"/>
    <property type="project" value="TreeGrafter"/>
</dbReference>
<evidence type="ECO:0000313" key="3">
    <source>
        <dbReference type="Proteomes" id="UP000037510"/>
    </source>
</evidence>
<dbReference type="InterPro" id="IPR036691">
    <property type="entry name" value="Endo/exonu/phosph_ase_sf"/>
</dbReference>
<dbReference type="EMBL" id="JTDY01012912">
    <property type="protein sequence ID" value="KOB52216.1"/>
    <property type="molecule type" value="Genomic_DNA"/>
</dbReference>
<dbReference type="Proteomes" id="UP000037510">
    <property type="component" value="Unassembled WGS sequence"/>
</dbReference>
<dbReference type="GO" id="GO:0061343">
    <property type="term" value="P:cell adhesion involved in heart morphogenesis"/>
    <property type="evidence" value="ECO:0007669"/>
    <property type="project" value="TreeGrafter"/>
</dbReference>
<sequence>MDSIVNLNNELSVLGTTSAYVCLPHECQSLILNNDKKVSVFHMNIRSVNRNFDSLLVFLSSLVIQLDIIILTECWLSKVTQFPLMIGYTSYHSKNPTNQNDGVIIFIKQSLVHSVEYPDFEDGSALVCKVGKNLAIVAIYRSPSYKYIVNFLRSLGNVLARLASVQNVAIIGDLNIGISPDNMYEFADDYLNFLASYAFLPTHFFTTHNRACLDHVILKSKLKSMTLVMYPCVTDHAPTILSINLRACREKAKTHRTKIDYVCVLNDLLHFDFSVIYSIDDANTAANFFINSISEIIKKHTNVIKFPRNKRILKPWITPGLLRCIRNRDNLHKKSRKDPKNHILKITFTRYRNFCNKLLRKLKQEYEKLEFEKAKYSPKATWDVIKRITYAEPKQPPPQDLLKIHPNPACCVDMVNQFFASIGQSLATKLKKDTPGVSTLLKGILPSRSFQNSFGLLETDLEEVQQIIYNLRNSCAVAPSRSTDLTYG</sequence>
<dbReference type="PANTHER" id="PTHR33395:SF22">
    <property type="entry name" value="REVERSE TRANSCRIPTASE DOMAIN-CONTAINING PROTEIN"/>
    <property type="match status" value="1"/>
</dbReference>
<dbReference type="STRING" id="104452.A0A0L7K354"/>
<organism evidence="2 3">
    <name type="scientific">Operophtera brumata</name>
    <name type="common">Winter moth</name>
    <name type="synonym">Phalaena brumata</name>
    <dbReference type="NCBI Taxonomy" id="104452"/>
    <lineage>
        <taxon>Eukaryota</taxon>
        <taxon>Metazoa</taxon>
        <taxon>Ecdysozoa</taxon>
        <taxon>Arthropoda</taxon>
        <taxon>Hexapoda</taxon>
        <taxon>Insecta</taxon>
        <taxon>Pterygota</taxon>
        <taxon>Neoptera</taxon>
        <taxon>Endopterygota</taxon>
        <taxon>Lepidoptera</taxon>
        <taxon>Glossata</taxon>
        <taxon>Ditrysia</taxon>
        <taxon>Geometroidea</taxon>
        <taxon>Geometridae</taxon>
        <taxon>Larentiinae</taxon>
        <taxon>Operophtera</taxon>
    </lineage>
</organism>
<protein>
    <submittedName>
        <fullName evidence="2">Putative tick transposon</fullName>
    </submittedName>
</protein>
<evidence type="ECO:0000259" key="1">
    <source>
        <dbReference type="Pfam" id="PF03372"/>
    </source>
</evidence>
<dbReference type="InterPro" id="IPR005135">
    <property type="entry name" value="Endo/exonuclease/phosphatase"/>
</dbReference>
<dbReference type="Pfam" id="PF03372">
    <property type="entry name" value="Exo_endo_phos"/>
    <property type="match status" value="1"/>
</dbReference>
<proteinExistence type="predicted"/>
<dbReference type="GO" id="GO:0031012">
    <property type="term" value="C:extracellular matrix"/>
    <property type="evidence" value="ECO:0007669"/>
    <property type="project" value="TreeGrafter"/>
</dbReference>
<dbReference type="SUPFAM" id="SSF56219">
    <property type="entry name" value="DNase I-like"/>
    <property type="match status" value="1"/>
</dbReference>